<keyword evidence="3" id="KW-1185">Reference proteome</keyword>
<evidence type="ECO:0000313" key="2">
    <source>
        <dbReference type="EMBL" id="MBP1044637.1"/>
    </source>
</evidence>
<organism evidence="2 3">
    <name type="scientific">Vagococcus allomyrinae</name>
    <dbReference type="NCBI Taxonomy" id="2794353"/>
    <lineage>
        <taxon>Bacteria</taxon>
        <taxon>Bacillati</taxon>
        <taxon>Bacillota</taxon>
        <taxon>Bacilli</taxon>
        <taxon>Lactobacillales</taxon>
        <taxon>Enterococcaceae</taxon>
        <taxon>Vagococcus</taxon>
    </lineage>
</organism>
<sequence>MKKTLIAIAVIVGLILVGYLGNIVLMAVGGSVGNKIIEAIPEKDQYFTADQETFVTQLNGNWVQETDTKQTAPMTIKSTKEDLTIIQTGEDYLVYPAKHVKITKPAFTLYNLGQKPNMDLELVDSNTLLVPNLNATNDTQPSEPVIWKRLN</sequence>
<dbReference type="Proteomes" id="UP000674938">
    <property type="component" value="Unassembled WGS sequence"/>
</dbReference>
<dbReference type="EMBL" id="JAEEGA010000038">
    <property type="protein sequence ID" value="MBP1044637.1"/>
    <property type="molecule type" value="Genomic_DNA"/>
</dbReference>
<dbReference type="RefSeq" id="WP_209533243.1">
    <property type="nucleotide sequence ID" value="NZ_JAEEGA010000038.1"/>
</dbReference>
<evidence type="ECO:0000313" key="3">
    <source>
        <dbReference type="Proteomes" id="UP000674938"/>
    </source>
</evidence>
<name>A0A940SUS3_9ENTE</name>
<dbReference type="AlphaFoldDB" id="A0A940SUS3"/>
<comment type="caution">
    <text evidence="2">The sequence shown here is derived from an EMBL/GenBank/DDBJ whole genome shotgun (WGS) entry which is preliminary data.</text>
</comment>
<keyword evidence="1" id="KW-0812">Transmembrane</keyword>
<reference evidence="2" key="1">
    <citation type="submission" date="2020-12" db="EMBL/GenBank/DDBJ databases">
        <title>Vagococcus allomyrinae sp. nov. and Enterococcus lavae sp. nov., isolated from the larvae of Allomyrina dichotoma.</title>
        <authorList>
            <person name="Lee S.D."/>
        </authorList>
    </citation>
    <scope>NUCLEOTIDE SEQUENCE</scope>
    <source>
        <strain evidence="2">BWB3-3</strain>
    </source>
</reference>
<gene>
    <name evidence="2" type="ORF">I6N95_26860</name>
</gene>
<protein>
    <submittedName>
        <fullName evidence="2">Uncharacterized protein</fullName>
    </submittedName>
</protein>
<keyword evidence="1" id="KW-1133">Transmembrane helix</keyword>
<keyword evidence="1" id="KW-0472">Membrane</keyword>
<evidence type="ECO:0000256" key="1">
    <source>
        <dbReference type="SAM" id="Phobius"/>
    </source>
</evidence>
<feature type="transmembrane region" description="Helical" evidence="1">
    <location>
        <begin position="6"/>
        <end position="28"/>
    </location>
</feature>
<accession>A0A940SUS3</accession>
<proteinExistence type="predicted"/>